<evidence type="ECO:0000313" key="2">
    <source>
        <dbReference type="Proteomes" id="UP001258994"/>
    </source>
</evidence>
<name>A0ABY9TVC8_9GAMM</name>
<proteinExistence type="predicted"/>
<protein>
    <submittedName>
        <fullName evidence="1">Uncharacterized protein</fullName>
    </submittedName>
</protein>
<keyword evidence="2" id="KW-1185">Reference proteome</keyword>
<organism evidence="1 2">
    <name type="scientific">Thalassotalea psychrophila</name>
    <dbReference type="NCBI Taxonomy" id="3065647"/>
    <lineage>
        <taxon>Bacteria</taxon>
        <taxon>Pseudomonadati</taxon>
        <taxon>Pseudomonadota</taxon>
        <taxon>Gammaproteobacteria</taxon>
        <taxon>Alteromonadales</taxon>
        <taxon>Colwelliaceae</taxon>
        <taxon>Thalassotalea</taxon>
    </lineage>
</organism>
<dbReference type="Proteomes" id="UP001258994">
    <property type="component" value="Chromosome"/>
</dbReference>
<sequence>MSKLVMKPMFVMGLKEKSDLHIATEAVVGIINGVAEIPGLYSQRRFFEYNKGSLLEIGDILADYNMLIPSPKEVTSVGKIRKTRTRFWQPYTRFAFNSLKQFSDITDKDLASVTFQLSEEVSRLLYRSDNPTRVIHNKLQYYFKKYFNGQAKGVLSIERSTERVMTNVINNRGQIIPVACQLHVHMLIAGNNSELKRFCGKCPGERGIKNLCSPENNAVLIKSYYKRKTLDYTIGSREYKTVDCPIDAGAADYMTKEFDRPIVPGKRNFSFFGIESSVKAKWERAFLLQQRLLSLIDDVRYQLKSEVDRVSVLFSVIKVLEKPS</sequence>
<dbReference type="EMBL" id="CP134145">
    <property type="protein sequence ID" value="WNC72716.1"/>
    <property type="molecule type" value="Genomic_DNA"/>
</dbReference>
<dbReference type="RefSeq" id="WP_348391832.1">
    <property type="nucleotide sequence ID" value="NZ_CP134145.1"/>
</dbReference>
<evidence type="ECO:0000313" key="1">
    <source>
        <dbReference type="EMBL" id="WNC72716.1"/>
    </source>
</evidence>
<reference evidence="2" key="1">
    <citation type="submission" date="2023-09" db="EMBL/GenBank/DDBJ databases">
        <authorList>
            <person name="Zhang C."/>
        </authorList>
    </citation>
    <scope>NUCLEOTIDE SEQUENCE [LARGE SCALE GENOMIC DNA]</scope>
    <source>
        <strain evidence="2">SQ149</strain>
    </source>
</reference>
<gene>
    <name evidence="1" type="ORF">RGQ13_01675</name>
</gene>
<accession>A0ABY9TVC8</accession>